<dbReference type="EMBL" id="JANEYF010004174">
    <property type="protein sequence ID" value="KAJ8932005.1"/>
    <property type="molecule type" value="Genomic_DNA"/>
</dbReference>
<reference evidence="3" key="1">
    <citation type="journal article" date="2023" name="Insect Mol. Biol.">
        <title>Genome sequencing provides insights into the evolution of gene families encoding plant cell wall-degrading enzymes in longhorned beetles.</title>
        <authorList>
            <person name="Shin N.R."/>
            <person name="Okamura Y."/>
            <person name="Kirsch R."/>
            <person name="Pauchet Y."/>
        </authorList>
    </citation>
    <scope>NUCLEOTIDE SEQUENCE</scope>
    <source>
        <strain evidence="3">RBIC_L_NR</strain>
    </source>
</reference>
<dbReference type="Proteomes" id="UP001162156">
    <property type="component" value="Unassembled WGS sequence"/>
</dbReference>
<dbReference type="GO" id="GO:0008270">
    <property type="term" value="F:zinc ion binding"/>
    <property type="evidence" value="ECO:0007669"/>
    <property type="project" value="UniProtKB-KW"/>
</dbReference>
<feature type="domain" description="SWIM-type" evidence="2">
    <location>
        <begin position="24"/>
        <end position="55"/>
    </location>
</feature>
<keyword evidence="1" id="KW-0479">Metal-binding</keyword>
<protein>
    <recommendedName>
        <fullName evidence="2">SWIM-type domain-containing protein</fullName>
    </recommendedName>
</protein>
<proteinExistence type="predicted"/>
<dbReference type="InterPro" id="IPR007527">
    <property type="entry name" value="Znf_SWIM"/>
</dbReference>
<keyword evidence="1" id="KW-0862">Zinc</keyword>
<comment type="caution">
    <text evidence="3">The sequence shown here is derived from an EMBL/GenBank/DDBJ whole genome shotgun (WGS) entry which is preliminary data.</text>
</comment>
<keyword evidence="1" id="KW-0863">Zinc-finger</keyword>
<keyword evidence="4" id="KW-1185">Reference proteome</keyword>
<gene>
    <name evidence="3" type="ORF">NQ314_015051</name>
</gene>
<evidence type="ECO:0000313" key="4">
    <source>
        <dbReference type="Proteomes" id="UP001162156"/>
    </source>
</evidence>
<name>A0AAV8WZF0_9CUCU</name>
<accession>A0AAV8WZF0</accession>
<sequence length="145" mass="16274">MLRKSKDVLVHNIDSSSTDKHLFYTTYLGISFCDCISGQGGRFCKHLCAVQQEVGVVLRSAPCLTLDDKKDFAKIARGENISTFFDSMDTNDDLYENIEHVVSDTIEFSKSNIPVSKMANLPETENILEDEEHSLAVSEMSQAFR</sequence>
<evidence type="ECO:0000313" key="3">
    <source>
        <dbReference type="EMBL" id="KAJ8932005.1"/>
    </source>
</evidence>
<organism evidence="3 4">
    <name type="scientific">Rhamnusium bicolor</name>
    <dbReference type="NCBI Taxonomy" id="1586634"/>
    <lineage>
        <taxon>Eukaryota</taxon>
        <taxon>Metazoa</taxon>
        <taxon>Ecdysozoa</taxon>
        <taxon>Arthropoda</taxon>
        <taxon>Hexapoda</taxon>
        <taxon>Insecta</taxon>
        <taxon>Pterygota</taxon>
        <taxon>Neoptera</taxon>
        <taxon>Endopterygota</taxon>
        <taxon>Coleoptera</taxon>
        <taxon>Polyphaga</taxon>
        <taxon>Cucujiformia</taxon>
        <taxon>Chrysomeloidea</taxon>
        <taxon>Cerambycidae</taxon>
        <taxon>Lepturinae</taxon>
        <taxon>Rhagiini</taxon>
        <taxon>Rhamnusium</taxon>
    </lineage>
</organism>
<dbReference type="PROSITE" id="PS50966">
    <property type="entry name" value="ZF_SWIM"/>
    <property type="match status" value="1"/>
</dbReference>
<evidence type="ECO:0000256" key="1">
    <source>
        <dbReference type="PROSITE-ProRule" id="PRU00325"/>
    </source>
</evidence>
<evidence type="ECO:0000259" key="2">
    <source>
        <dbReference type="PROSITE" id="PS50966"/>
    </source>
</evidence>
<dbReference type="AlphaFoldDB" id="A0AAV8WZF0"/>